<reference evidence="9 10" key="1">
    <citation type="submission" date="2024-03" db="EMBL/GenBank/DDBJ databases">
        <title>Mouse gut bacterial collection (mGBC) of GemPharmatech.</title>
        <authorList>
            <person name="He Y."/>
            <person name="Dong L."/>
            <person name="Wu D."/>
            <person name="Gao X."/>
            <person name="Lin Z."/>
        </authorList>
    </citation>
    <scope>NUCLEOTIDE SEQUENCE [LARGE SCALE GENOMIC DNA]</scope>
    <source>
        <strain evidence="9 10">61-15</strain>
    </source>
</reference>
<evidence type="ECO:0000313" key="9">
    <source>
        <dbReference type="EMBL" id="MEY8443839.1"/>
    </source>
</evidence>
<keyword evidence="3" id="KW-0813">Transport</keyword>
<evidence type="ECO:0000256" key="7">
    <source>
        <dbReference type="ARBA" id="ARBA00023136"/>
    </source>
</evidence>
<name>A0ABV4D4Q8_9LACT</name>
<organism evidence="9 10">
    <name type="scientific">Lactococcus ileimucosae</name>
    <dbReference type="NCBI Taxonomy" id="2941329"/>
    <lineage>
        <taxon>Bacteria</taxon>
        <taxon>Bacillati</taxon>
        <taxon>Bacillota</taxon>
        <taxon>Bacilli</taxon>
        <taxon>Lactobacillales</taxon>
        <taxon>Streptococcaceae</taxon>
        <taxon>Lactococcus</taxon>
    </lineage>
</organism>
<dbReference type="Proteomes" id="UP001565283">
    <property type="component" value="Unassembled WGS sequence"/>
</dbReference>
<keyword evidence="10" id="KW-1185">Reference proteome</keyword>
<feature type="domain" description="ABC transporter" evidence="8">
    <location>
        <begin position="9"/>
        <end position="259"/>
    </location>
</feature>
<dbReference type="PANTHER" id="PTHR43297">
    <property type="entry name" value="OLIGOPEPTIDE TRANSPORT ATP-BINDING PROTEIN APPD"/>
    <property type="match status" value="1"/>
</dbReference>
<dbReference type="InterPro" id="IPR027417">
    <property type="entry name" value="P-loop_NTPase"/>
</dbReference>
<dbReference type="GO" id="GO:0005524">
    <property type="term" value="F:ATP binding"/>
    <property type="evidence" value="ECO:0007669"/>
    <property type="project" value="UniProtKB-KW"/>
</dbReference>
<dbReference type="InterPro" id="IPR050388">
    <property type="entry name" value="ABC_Ni/Peptide_Import"/>
</dbReference>
<evidence type="ECO:0000313" key="10">
    <source>
        <dbReference type="Proteomes" id="UP001565283"/>
    </source>
</evidence>
<dbReference type="EMBL" id="JBCLSH010000019">
    <property type="protein sequence ID" value="MEY8443839.1"/>
    <property type="molecule type" value="Genomic_DNA"/>
</dbReference>
<dbReference type="InterPro" id="IPR003439">
    <property type="entry name" value="ABC_transporter-like_ATP-bd"/>
</dbReference>
<gene>
    <name evidence="9" type="ORF">AALA52_06240</name>
</gene>
<dbReference type="PROSITE" id="PS50893">
    <property type="entry name" value="ABC_TRANSPORTER_2"/>
    <property type="match status" value="1"/>
</dbReference>
<accession>A0ABV4D4Q8</accession>
<evidence type="ECO:0000256" key="3">
    <source>
        <dbReference type="ARBA" id="ARBA00022448"/>
    </source>
</evidence>
<keyword evidence="6 9" id="KW-0067">ATP-binding</keyword>
<evidence type="ECO:0000256" key="5">
    <source>
        <dbReference type="ARBA" id="ARBA00022741"/>
    </source>
</evidence>
<sequence length="353" mass="39589">MTEKEEKVLEVKNLHVNFKTYAGKVKAIRDVSFDLKKGETLAIVGESGSGKSVTTKTLMGLNAANAEIPKGEILFKGRNLLDIKEEDWQKIRGNEISMIFQDPMTSLDPTMRIGNQIAEPLIKHKGMKKKDALAKALELMKAVGIPQSEQHINDYPHQWSGGMRQRAVIAIALAADPEILIADEPTTALDVTIQAQIMHMMAELQQRIESSIIFITHDLGVVAGFADRVAVMYAGEIVEYGTVEEIFYNPQHPYTWGLLDSMPTVDTDVERLVSIPGTPPDLLHPPKGDAFAVRNQYALEIDFEEAPPYFEISPTHQVKSWLLDERSPKVTPSENIQQRWARWEEMKMKGNAE</sequence>
<dbReference type="NCBIfam" id="TIGR01727">
    <property type="entry name" value="oligo_HPY"/>
    <property type="match status" value="1"/>
</dbReference>
<protein>
    <submittedName>
        <fullName evidence="9">ABC transporter ATP-binding protein</fullName>
    </submittedName>
</protein>
<dbReference type="Gene3D" id="3.40.50.300">
    <property type="entry name" value="P-loop containing nucleotide triphosphate hydrolases"/>
    <property type="match status" value="1"/>
</dbReference>
<dbReference type="SUPFAM" id="SSF52540">
    <property type="entry name" value="P-loop containing nucleoside triphosphate hydrolases"/>
    <property type="match status" value="1"/>
</dbReference>
<dbReference type="Pfam" id="PF00005">
    <property type="entry name" value="ABC_tran"/>
    <property type="match status" value="1"/>
</dbReference>
<dbReference type="InterPro" id="IPR003593">
    <property type="entry name" value="AAA+_ATPase"/>
</dbReference>
<evidence type="ECO:0000256" key="6">
    <source>
        <dbReference type="ARBA" id="ARBA00022840"/>
    </source>
</evidence>
<dbReference type="RefSeq" id="WP_369948397.1">
    <property type="nucleotide sequence ID" value="NZ_JBCLSH010000019.1"/>
</dbReference>
<evidence type="ECO:0000256" key="2">
    <source>
        <dbReference type="ARBA" id="ARBA00005417"/>
    </source>
</evidence>
<evidence type="ECO:0000259" key="8">
    <source>
        <dbReference type="PROSITE" id="PS50893"/>
    </source>
</evidence>
<dbReference type="CDD" id="cd03257">
    <property type="entry name" value="ABC_NikE_OppD_transporters"/>
    <property type="match status" value="1"/>
</dbReference>
<comment type="subcellular location">
    <subcellularLocation>
        <location evidence="1">Cell membrane</location>
        <topology evidence="1">Peripheral membrane protein</topology>
    </subcellularLocation>
</comment>
<dbReference type="InterPro" id="IPR013563">
    <property type="entry name" value="Oligopep_ABC_C"/>
</dbReference>
<comment type="caution">
    <text evidence="9">The sequence shown here is derived from an EMBL/GenBank/DDBJ whole genome shotgun (WGS) entry which is preliminary data.</text>
</comment>
<comment type="similarity">
    <text evidence="2">Belongs to the ABC transporter superfamily.</text>
</comment>
<dbReference type="PANTHER" id="PTHR43297:SF2">
    <property type="entry name" value="DIPEPTIDE TRANSPORT ATP-BINDING PROTEIN DPPD"/>
    <property type="match status" value="1"/>
</dbReference>
<dbReference type="Pfam" id="PF08352">
    <property type="entry name" value="oligo_HPY"/>
    <property type="match status" value="1"/>
</dbReference>
<keyword evidence="4" id="KW-1003">Cell membrane</keyword>
<evidence type="ECO:0000256" key="4">
    <source>
        <dbReference type="ARBA" id="ARBA00022475"/>
    </source>
</evidence>
<keyword evidence="5" id="KW-0547">Nucleotide-binding</keyword>
<keyword evidence="7" id="KW-0472">Membrane</keyword>
<proteinExistence type="inferred from homology"/>
<evidence type="ECO:0000256" key="1">
    <source>
        <dbReference type="ARBA" id="ARBA00004202"/>
    </source>
</evidence>
<dbReference type="SMART" id="SM00382">
    <property type="entry name" value="AAA"/>
    <property type="match status" value="1"/>
</dbReference>